<feature type="region of interest" description="Disordered" evidence="7">
    <location>
        <begin position="683"/>
        <end position="709"/>
    </location>
</feature>
<gene>
    <name evidence="9" type="ORF">G2W53_023257</name>
</gene>
<feature type="compositionally biased region" description="Low complexity" evidence="7">
    <location>
        <begin position="694"/>
        <end position="706"/>
    </location>
</feature>
<evidence type="ECO:0000313" key="10">
    <source>
        <dbReference type="Proteomes" id="UP000634136"/>
    </source>
</evidence>
<dbReference type="NCBIfam" id="TIGR01557">
    <property type="entry name" value="myb_SHAQKYF"/>
    <property type="match status" value="1"/>
</dbReference>
<dbReference type="InterPro" id="IPR046955">
    <property type="entry name" value="PHR1-like"/>
</dbReference>
<keyword evidence="4" id="KW-0175">Coiled coil</keyword>
<reference evidence="9" key="1">
    <citation type="submission" date="2020-09" db="EMBL/GenBank/DDBJ databases">
        <title>Genome-Enabled Discovery of Anthraquinone Biosynthesis in Senna tora.</title>
        <authorList>
            <person name="Kang S.-H."/>
            <person name="Pandey R.P."/>
            <person name="Lee C.-M."/>
            <person name="Sim J.-S."/>
            <person name="Jeong J.-T."/>
            <person name="Choi B.-S."/>
            <person name="Jung M."/>
            <person name="Ginzburg D."/>
            <person name="Zhao K."/>
            <person name="Won S.Y."/>
            <person name="Oh T.-J."/>
            <person name="Yu Y."/>
            <person name="Kim N.-H."/>
            <person name="Lee O.R."/>
            <person name="Lee T.-H."/>
            <person name="Bashyal P."/>
            <person name="Kim T.-S."/>
            <person name="Lee W.-H."/>
            <person name="Kawkins C."/>
            <person name="Kim C.-K."/>
            <person name="Kim J.S."/>
            <person name="Ahn B.O."/>
            <person name="Rhee S.Y."/>
            <person name="Sohng J.K."/>
        </authorList>
    </citation>
    <scope>NUCLEOTIDE SEQUENCE</scope>
    <source>
        <tissue evidence="9">Leaf</tissue>
    </source>
</reference>
<feature type="compositionally biased region" description="Low complexity" evidence="7">
    <location>
        <begin position="531"/>
        <end position="546"/>
    </location>
</feature>
<evidence type="ECO:0000256" key="4">
    <source>
        <dbReference type="ARBA" id="ARBA00023054"/>
    </source>
</evidence>
<dbReference type="InterPro" id="IPR025756">
    <property type="entry name" value="Myb_CC_LHEQLE"/>
</dbReference>
<organism evidence="9 10">
    <name type="scientific">Senna tora</name>
    <dbReference type="NCBI Taxonomy" id="362788"/>
    <lineage>
        <taxon>Eukaryota</taxon>
        <taxon>Viridiplantae</taxon>
        <taxon>Streptophyta</taxon>
        <taxon>Embryophyta</taxon>
        <taxon>Tracheophyta</taxon>
        <taxon>Spermatophyta</taxon>
        <taxon>Magnoliopsida</taxon>
        <taxon>eudicotyledons</taxon>
        <taxon>Gunneridae</taxon>
        <taxon>Pentapetalae</taxon>
        <taxon>rosids</taxon>
        <taxon>fabids</taxon>
        <taxon>Fabales</taxon>
        <taxon>Fabaceae</taxon>
        <taxon>Caesalpinioideae</taxon>
        <taxon>Cassia clade</taxon>
        <taxon>Senna</taxon>
    </lineage>
</organism>
<feature type="region of interest" description="Disordered" evidence="7">
    <location>
        <begin position="444"/>
        <end position="465"/>
    </location>
</feature>
<dbReference type="EMBL" id="JAAIUW010000008">
    <property type="protein sequence ID" value="KAF7817802.1"/>
    <property type="molecule type" value="Genomic_DNA"/>
</dbReference>
<keyword evidence="3" id="KW-0805">Transcription regulation</keyword>
<evidence type="ECO:0000256" key="2">
    <source>
        <dbReference type="ARBA" id="ARBA00006783"/>
    </source>
</evidence>
<dbReference type="Pfam" id="PF14379">
    <property type="entry name" value="Myb_CC_LHEQLE"/>
    <property type="match status" value="1"/>
</dbReference>
<dbReference type="GO" id="GO:0005634">
    <property type="term" value="C:nucleus"/>
    <property type="evidence" value="ECO:0007669"/>
    <property type="project" value="UniProtKB-SubCell"/>
</dbReference>
<comment type="caution">
    <text evidence="9">The sequence shown here is derived from an EMBL/GenBank/DDBJ whole genome shotgun (WGS) entry which is preliminary data.</text>
</comment>
<dbReference type="GO" id="GO:0003677">
    <property type="term" value="F:DNA binding"/>
    <property type="evidence" value="ECO:0007669"/>
    <property type="project" value="InterPro"/>
</dbReference>
<dbReference type="InterPro" id="IPR009057">
    <property type="entry name" value="Homeodomain-like_sf"/>
</dbReference>
<dbReference type="PANTHER" id="PTHR31499:SF80">
    <property type="entry name" value="HTH MYB-TYPE DOMAIN-CONTAINING PROTEIN"/>
    <property type="match status" value="1"/>
</dbReference>
<comment type="similarity">
    <text evidence="2">Belongs to the MYB-CC family.</text>
</comment>
<evidence type="ECO:0000259" key="8">
    <source>
        <dbReference type="PROSITE" id="PS51294"/>
    </source>
</evidence>
<sequence>MEREEIGMLGSLIRFHTLVGLFIFHEIPIPYGGGAELGIERHAPHRAIKHGNADIENPLWATRGSSNLQSNESQLGFAISRTRGGRDEVVDEDTHGADENITEPCGCVDLDHDGGGFGIEEFFVHTENELLVPCGIGVTGEVGSGGETKLSQLGAFRVMSSSFPVLPTHMEDKYMKPPDSFQLSAARHLNADPASMRAASSKSHIRSGIHMFSTSSKCPSDIPLSSASQHDRQYQDFPFISRALRRDDTMPMLGTSLIQSDDTMPPKLSSHPEIHSSTFMSHPQESDDVSWGPDPFQDILSFPENDSVMNDQVESSTCYISDDSIKKTDFGEWVDQFMSVDDSPHPNWNQLLGDDNVADSDSNSKETQANKQHAPSGEVNALPTSVSNALQPKPRMRWTPELHEAFVEAVNKLGGNEKATPKGILNRMKVPGLTIYHVKSHLQKYRTARDKPESPRGTSERKSTLTKELKALDLKATTDITEALRLQMELQKRLHEQLEVQRKLQIQIEKQGKYLQMMFEKQIEMEDSKLKTSSSSLDGSTVLPSSPTLIDNSETLNDGREKSGMSSMIATTGEECCEDASTKQKEDEATDEQEVGDDQLVAPPATKRIFKLASALITVSTFSFSYLDALVPVALTTFPSVRFSTEFNTEELLSISRAGIGLSTSFWAAETCFIELVDRENNDSEDSSGAHVPLSFKSKSPHSSSDQSRRSLRSLEDDSWLVCTFKSKLTFLLAMQFDDPSSLVLNKLRFSFDVSFMVSPRARFSIGLIAVTCFLEPRDRENKESEDSSGSDFPLTLPSLSSSSSLFLSSSKLSAMALGPSLV</sequence>
<feature type="region of interest" description="Disordered" evidence="7">
    <location>
        <begin position="344"/>
        <end position="385"/>
    </location>
</feature>
<keyword evidence="10" id="KW-1185">Reference proteome</keyword>
<feature type="region of interest" description="Disordered" evidence="7">
    <location>
        <begin position="530"/>
        <end position="596"/>
    </location>
</feature>
<protein>
    <submittedName>
        <fullName evidence="9">Protein PHR1-LIKE 1</fullName>
    </submittedName>
</protein>
<feature type="region of interest" description="Disordered" evidence="7">
    <location>
        <begin position="257"/>
        <end position="290"/>
    </location>
</feature>
<feature type="compositionally biased region" description="Polar residues" evidence="7">
    <location>
        <begin position="359"/>
        <end position="373"/>
    </location>
</feature>
<dbReference type="InterPro" id="IPR001005">
    <property type="entry name" value="SANT/Myb"/>
</dbReference>
<proteinExistence type="inferred from homology"/>
<dbReference type="Gene3D" id="1.10.10.60">
    <property type="entry name" value="Homeodomain-like"/>
    <property type="match status" value="1"/>
</dbReference>
<dbReference type="InterPro" id="IPR017930">
    <property type="entry name" value="Myb_dom"/>
</dbReference>
<dbReference type="SUPFAM" id="SSF46689">
    <property type="entry name" value="Homeodomain-like"/>
    <property type="match status" value="1"/>
</dbReference>
<evidence type="ECO:0000256" key="3">
    <source>
        <dbReference type="ARBA" id="ARBA00023015"/>
    </source>
</evidence>
<evidence type="ECO:0000313" key="9">
    <source>
        <dbReference type="EMBL" id="KAF7817802.1"/>
    </source>
</evidence>
<dbReference type="PANTHER" id="PTHR31499">
    <property type="entry name" value="MYB FAMILY TRANSCRIPTION FACTOR PHL11"/>
    <property type="match status" value="1"/>
</dbReference>
<feature type="compositionally biased region" description="Polar residues" evidence="7">
    <location>
        <begin position="547"/>
        <end position="556"/>
    </location>
</feature>
<dbReference type="PROSITE" id="PS51294">
    <property type="entry name" value="HTH_MYB"/>
    <property type="match status" value="1"/>
</dbReference>
<dbReference type="InterPro" id="IPR006447">
    <property type="entry name" value="Myb_dom_plants"/>
</dbReference>
<keyword evidence="5" id="KW-0804">Transcription</keyword>
<keyword evidence="6" id="KW-0539">Nucleus</keyword>
<comment type="subcellular location">
    <subcellularLocation>
        <location evidence="1">Nucleus</location>
    </subcellularLocation>
</comment>
<feature type="domain" description="HTH myb-type" evidence="8">
    <location>
        <begin position="390"/>
        <end position="450"/>
    </location>
</feature>
<feature type="compositionally biased region" description="Basic and acidic residues" evidence="7">
    <location>
        <begin position="447"/>
        <end position="465"/>
    </location>
</feature>
<evidence type="ECO:0000256" key="1">
    <source>
        <dbReference type="ARBA" id="ARBA00004123"/>
    </source>
</evidence>
<name>A0A834TBG3_9FABA</name>
<evidence type="ECO:0000256" key="6">
    <source>
        <dbReference type="ARBA" id="ARBA00023242"/>
    </source>
</evidence>
<dbReference type="Proteomes" id="UP000634136">
    <property type="component" value="Unassembled WGS sequence"/>
</dbReference>
<dbReference type="FunFam" id="1.10.10.60:FF:000002">
    <property type="entry name" value="Myb family transcription factor"/>
    <property type="match status" value="1"/>
</dbReference>
<dbReference type="OrthoDB" id="551907at2759"/>
<evidence type="ECO:0000256" key="5">
    <source>
        <dbReference type="ARBA" id="ARBA00023163"/>
    </source>
</evidence>
<dbReference type="GO" id="GO:0003700">
    <property type="term" value="F:DNA-binding transcription factor activity"/>
    <property type="evidence" value="ECO:0007669"/>
    <property type="project" value="InterPro"/>
</dbReference>
<dbReference type="Pfam" id="PF00249">
    <property type="entry name" value="Myb_DNA-binding"/>
    <property type="match status" value="1"/>
</dbReference>
<accession>A0A834TBG3</accession>
<evidence type="ECO:0000256" key="7">
    <source>
        <dbReference type="SAM" id="MobiDB-lite"/>
    </source>
</evidence>
<dbReference type="AlphaFoldDB" id="A0A834TBG3"/>